<dbReference type="SUPFAM" id="SSF52833">
    <property type="entry name" value="Thioredoxin-like"/>
    <property type="match status" value="1"/>
</dbReference>
<keyword evidence="1" id="KW-0812">Transmembrane</keyword>
<reference evidence="4" key="1">
    <citation type="journal article" date="2019" name="Nat. Commun.">
        <title>Expansion of phycobilisome linker gene families in mesophilic red algae.</title>
        <authorList>
            <person name="Lee J."/>
            <person name="Kim D."/>
            <person name="Bhattacharya D."/>
            <person name="Yoon H.S."/>
        </authorList>
    </citation>
    <scope>NUCLEOTIDE SEQUENCE [LARGE SCALE GENOMIC DNA]</scope>
    <source>
        <strain evidence="4">CCMP 1328</strain>
    </source>
</reference>
<dbReference type="Proteomes" id="UP000324585">
    <property type="component" value="Unassembled WGS sequence"/>
</dbReference>
<evidence type="ECO:0000256" key="1">
    <source>
        <dbReference type="SAM" id="Phobius"/>
    </source>
</evidence>
<comment type="caution">
    <text evidence="3">The sequence shown here is derived from an EMBL/GenBank/DDBJ whole genome shotgun (WGS) entry which is preliminary data.</text>
</comment>
<feature type="domain" description="Thioredoxin" evidence="2">
    <location>
        <begin position="58"/>
        <end position="178"/>
    </location>
</feature>
<feature type="transmembrane region" description="Helical" evidence="1">
    <location>
        <begin position="41"/>
        <end position="58"/>
    </location>
</feature>
<evidence type="ECO:0000259" key="2">
    <source>
        <dbReference type="PROSITE" id="PS51352"/>
    </source>
</evidence>
<evidence type="ECO:0000313" key="3">
    <source>
        <dbReference type="EMBL" id="KAA8495495.1"/>
    </source>
</evidence>
<keyword evidence="1" id="KW-0472">Membrane</keyword>
<dbReference type="GO" id="GO:0016671">
    <property type="term" value="F:oxidoreductase activity, acting on a sulfur group of donors, disulfide as acceptor"/>
    <property type="evidence" value="ECO:0007669"/>
    <property type="project" value="TreeGrafter"/>
</dbReference>
<name>A0A5J4YW86_PORPP</name>
<keyword evidence="1" id="KW-1133">Transmembrane helix</keyword>
<dbReference type="PROSITE" id="PS51352">
    <property type="entry name" value="THIOREDOXIN_2"/>
    <property type="match status" value="1"/>
</dbReference>
<proteinExistence type="predicted"/>
<dbReference type="InterPro" id="IPR036249">
    <property type="entry name" value="Thioredoxin-like_sf"/>
</dbReference>
<keyword evidence="4" id="KW-1185">Reference proteome</keyword>
<sequence length="201" mass="22118">MSAQDKLLLKLGKNVDSTRAAFAAKVKASEAKEQRMQRGKILSALISVGLGFVIHFVLTHSQLSPTVIMHELEKKNPPIEVALSNGKPTVIEFYADWCTDCKVMAPKLSKLHATFSPTVNFVVVNGDAPENQDLVSQFRVDGIPHISFIYGGKRIPDTTFIGLVPADVMTQQIDALRARAPLPYQGLELYSDEFEEAYGAE</sequence>
<dbReference type="Gene3D" id="3.40.30.10">
    <property type="entry name" value="Glutaredoxin"/>
    <property type="match status" value="1"/>
</dbReference>
<dbReference type="PANTHER" id="PTHR47353">
    <property type="entry name" value="THIOREDOXIN-LIKE PROTEIN HCF164, CHLOROPLASTIC"/>
    <property type="match status" value="1"/>
</dbReference>
<organism evidence="3 4">
    <name type="scientific">Porphyridium purpureum</name>
    <name type="common">Red alga</name>
    <name type="synonym">Porphyridium cruentum</name>
    <dbReference type="NCBI Taxonomy" id="35688"/>
    <lineage>
        <taxon>Eukaryota</taxon>
        <taxon>Rhodophyta</taxon>
        <taxon>Bangiophyceae</taxon>
        <taxon>Porphyridiales</taxon>
        <taxon>Porphyridiaceae</taxon>
        <taxon>Porphyridium</taxon>
    </lineage>
</organism>
<dbReference type="OMA" id="WCENCKT"/>
<dbReference type="Pfam" id="PF00085">
    <property type="entry name" value="Thioredoxin"/>
    <property type="match status" value="1"/>
</dbReference>
<dbReference type="OrthoDB" id="5546at2759"/>
<dbReference type="EMBL" id="VRMN01000003">
    <property type="protein sequence ID" value="KAA8495495.1"/>
    <property type="molecule type" value="Genomic_DNA"/>
</dbReference>
<dbReference type="InterPro" id="IPR044241">
    <property type="entry name" value="TxlA/HCF164"/>
</dbReference>
<dbReference type="AlphaFoldDB" id="A0A5J4YW86"/>
<protein>
    <submittedName>
        <fullName evidence="3">Thiol:disulfide interchange protein TxlA-like</fullName>
    </submittedName>
</protein>
<evidence type="ECO:0000313" key="4">
    <source>
        <dbReference type="Proteomes" id="UP000324585"/>
    </source>
</evidence>
<dbReference type="PANTHER" id="PTHR47353:SF1">
    <property type="entry name" value="THIOREDOXIN-LIKE PROTEIN HCF164, CHLOROPLASTIC"/>
    <property type="match status" value="1"/>
</dbReference>
<gene>
    <name evidence="3" type="ORF">FVE85_1650</name>
</gene>
<accession>A0A5J4YW86</accession>
<dbReference type="InterPro" id="IPR013766">
    <property type="entry name" value="Thioredoxin_domain"/>
</dbReference>